<dbReference type="GO" id="GO:0006935">
    <property type="term" value="P:chemotaxis"/>
    <property type="evidence" value="ECO:0007669"/>
    <property type="project" value="UniProtKB-KW"/>
</dbReference>
<keyword evidence="6" id="KW-0653">Protein transport</keyword>
<keyword evidence="2" id="KW-0813">Transport</keyword>
<keyword evidence="10" id="KW-0966">Cell projection</keyword>
<dbReference type="GO" id="GO:0071973">
    <property type="term" value="P:bacterial-type flagellum-dependent cell motility"/>
    <property type="evidence" value="ECO:0007669"/>
    <property type="project" value="InterPro"/>
</dbReference>
<evidence type="ECO:0000256" key="6">
    <source>
        <dbReference type="ARBA" id="ARBA00022927"/>
    </source>
</evidence>
<keyword evidence="10" id="KW-0282">Flagellum</keyword>
<proteinExistence type="predicted"/>
<dbReference type="GO" id="GO:0044781">
    <property type="term" value="P:bacterial-type flagellum organization"/>
    <property type="evidence" value="ECO:0007669"/>
    <property type="project" value="UniProtKB-KW"/>
</dbReference>
<dbReference type="GO" id="GO:0015031">
    <property type="term" value="P:protein transport"/>
    <property type="evidence" value="ECO:0007669"/>
    <property type="project" value="UniProtKB-KW"/>
</dbReference>
<feature type="region of interest" description="Disordered" evidence="9">
    <location>
        <begin position="125"/>
        <end position="153"/>
    </location>
</feature>
<evidence type="ECO:0000256" key="3">
    <source>
        <dbReference type="ARBA" id="ARBA00022475"/>
    </source>
</evidence>
<reference evidence="10" key="1">
    <citation type="submission" date="2015-10" db="EMBL/GenBank/DDBJ databases">
        <authorList>
            <person name="Gilbert D.G."/>
        </authorList>
    </citation>
    <scope>NUCLEOTIDE SEQUENCE</scope>
</reference>
<gene>
    <name evidence="10" type="ORF">MGWOODY_Tha151</name>
</gene>
<dbReference type="PANTHER" id="PTHR38786:SF1">
    <property type="entry name" value="FLAGELLAR FLIJ PROTEIN"/>
    <property type="match status" value="1"/>
</dbReference>
<comment type="subcellular location">
    <subcellularLocation>
        <location evidence="1">Cell membrane</location>
        <topology evidence="1">Peripheral membrane protein</topology>
        <orientation evidence="1">Cytoplasmic side</orientation>
    </subcellularLocation>
</comment>
<protein>
    <submittedName>
        <fullName evidence="10">Flagellar protein FliJ</fullName>
    </submittedName>
</protein>
<accession>A0A160T941</accession>
<keyword evidence="8" id="KW-1006">Bacterial flagellum protein export</keyword>
<evidence type="ECO:0000256" key="2">
    <source>
        <dbReference type="ARBA" id="ARBA00022448"/>
    </source>
</evidence>
<keyword evidence="10" id="KW-0969">Cilium</keyword>
<dbReference type="Pfam" id="PF02050">
    <property type="entry name" value="FliJ"/>
    <property type="match status" value="1"/>
</dbReference>
<dbReference type="PANTHER" id="PTHR38786">
    <property type="entry name" value="FLAGELLAR FLIJ PROTEIN"/>
    <property type="match status" value="1"/>
</dbReference>
<dbReference type="InterPro" id="IPR053716">
    <property type="entry name" value="Flag_assembly_chemotaxis_eff"/>
</dbReference>
<dbReference type="EMBL" id="CZQC01000021">
    <property type="protein sequence ID" value="CUS40665.1"/>
    <property type="molecule type" value="Genomic_DNA"/>
</dbReference>
<dbReference type="GO" id="GO:0005886">
    <property type="term" value="C:plasma membrane"/>
    <property type="evidence" value="ECO:0007669"/>
    <property type="project" value="UniProtKB-SubCell"/>
</dbReference>
<evidence type="ECO:0000256" key="8">
    <source>
        <dbReference type="ARBA" id="ARBA00023225"/>
    </source>
</evidence>
<sequence length="153" mass="17975">MSYRHPRARRLAVVLELAEKDEKEALRRWGDSQKKLVLEEERQQQLTVYAADYQKQIATPSSGHISAGMIHNTLGFISQIETALNQQQEQIKRLRAQTERARDAYLKSHGKVQAMQQLLQRLEQEFEHEQDRQQQREADEWATRNAAIRPKSR</sequence>
<organism evidence="10">
    <name type="scientific">hydrothermal vent metagenome</name>
    <dbReference type="NCBI Taxonomy" id="652676"/>
    <lineage>
        <taxon>unclassified sequences</taxon>
        <taxon>metagenomes</taxon>
        <taxon>ecological metagenomes</taxon>
    </lineage>
</organism>
<dbReference type="InterPro" id="IPR052570">
    <property type="entry name" value="FliJ"/>
</dbReference>
<keyword evidence="4" id="KW-0145">Chemotaxis</keyword>
<evidence type="ECO:0000313" key="10">
    <source>
        <dbReference type="EMBL" id="CUS40665.1"/>
    </source>
</evidence>
<evidence type="ECO:0000256" key="9">
    <source>
        <dbReference type="SAM" id="MobiDB-lite"/>
    </source>
</evidence>
<dbReference type="Gene3D" id="1.10.287.1700">
    <property type="match status" value="1"/>
</dbReference>
<evidence type="ECO:0000256" key="4">
    <source>
        <dbReference type="ARBA" id="ARBA00022500"/>
    </source>
</evidence>
<dbReference type="InterPro" id="IPR012823">
    <property type="entry name" value="Flagell_FliJ"/>
</dbReference>
<evidence type="ECO:0000256" key="7">
    <source>
        <dbReference type="ARBA" id="ARBA00023136"/>
    </source>
</evidence>
<feature type="compositionally biased region" description="Basic and acidic residues" evidence="9">
    <location>
        <begin position="125"/>
        <end position="142"/>
    </location>
</feature>
<keyword evidence="3" id="KW-1003">Cell membrane</keyword>
<dbReference type="GO" id="GO:0009288">
    <property type="term" value="C:bacterial-type flagellum"/>
    <property type="evidence" value="ECO:0007669"/>
    <property type="project" value="InterPro"/>
</dbReference>
<evidence type="ECO:0000256" key="5">
    <source>
        <dbReference type="ARBA" id="ARBA00022795"/>
    </source>
</evidence>
<dbReference type="AlphaFoldDB" id="A0A160T941"/>
<name>A0A160T941_9ZZZZ</name>
<keyword evidence="7" id="KW-0472">Membrane</keyword>
<evidence type="ECO:0000256" key="1">
    <source>
        <dbReference type="ARBA" id="ARBA00004413"/>
    </source>
</evidence>
<keyword evidence="5" id="KW-1005">Bacterial flagellum biogenesis</keyword>
<dbReference type="NCBIfam" id="TIGR02473">
    <property type="entry name" value="flagell_FliJ"/>
    <property type="match status" value="1"/>
</dbReference>